<name>A0A645IBW3_9ZZZZ</name>
<dbReference type="Gene3D" id="3.40.50.150">
    <property type="entry name" value="Vaccinia Virus protein VP39"/>
    <property type="match status" value="1"/>
</dbReference>
<protein>
    <submittedName>
        <fullName evidence="2">Ubiquinone/menaquinone biosynthesis C-methyltransferase UbiE</fullName>
        <ecNumber evidence="2">2.1.1.163</ecNumber>
    </submittedName>
</protein>
<dbReference type="CDD" id="cd02440">
    <property type="entry name" value="AdoMet_MTases"/>
    <property type="match status" value="1"/>
</dbReference>
<proteinExistence type="predicted"/>
<evidence type="ECO:0000313" key="2">
    <source>
        <dbReference type="EMBL" id="MPN48630.1"/>
    </source>
</evidence>
<keyword evidence="2" id="KW-0830">Ubiquinone</keyword>
<dbReference type="Pfam" id="PF08241">
    <property type="entry name" value="Methyltransf_11"/>
    <property type="match status" value="1"/>
</dbReference>
<keyword evidence="2" id="KW-0489">Methyltransferase</keyword>
<sequence length="138" mass="15122">MLVGPEGKVFAMDISNEMLMQTQDKANLAKTGNIETILISENNFLLREKSVDVALVFFVLHEAQSPGHFLAEIHRIIKPGGKLAILDWEKREMPQGPPVAHRISSHDAAALMQNAGFSTTPVDIGADFYGLLGLKPEL</sequence>
<dbReference type="GO" id="GO:0043770">
    <property type="term" value="F:demethylmenaquinone methyltransferase activity"/>
    <property type="evidence" value="ECO:0007669"/>
    <property type="project" value="UniProtKB-EC"/>
</dbReference>
<comment type="caution">
    <text evidence="2">The sequence shown here is derived from an EMBL/GenBank/DDBJ whole genome shotgun (WGS) entry which is preliminary data.</text>
</comment>
<dbReference type="SUPFAM" id="SSF53335">
    <property type="entry name" value="S-adenosyl-L-methionine-dependent methyltransferases"/>
    <property type="match status" value="1"/>
</dbReference>
<dbReference type="EC" id="2.1.1.163" evidence="2"/>
<evidence type="ECO:0000259" key="1">
    <source>
        <dbReference type="Pfam" id="PF08241"/>
    </source>
</evidence>
<organism evidence="2">
    <name type="scientific">bioreactor metagenome</name>
    <dbReference type="NCBI Taxonomy" id="1076179"/>
    <lineage>
        <taxon>unclassified sequences</taxon>
        <taxon>metagenomes</taxon>
        <taxon>ecological metagenomes</taxon>
    </lineage>
</organism>
<dbReference type="AlphaFoldDB" id="A0A645IBW3"/>
<gene>
    <name evidence="2" type="primary">ubiE_117</name>
    <name evidence="2" type="ORF">SDC9_196240</name>
</gene>
<keyword evidence="2" id="KW-0808">Transferase</keyword>
<reference evidence="2" key="1">
    <citation type="submission" date="2019-08" db="EMBL/GenBank/DDBJ databases">
        <authorList>
            <person name="Kucharzyk K."/>
            <person name="Murdoch R.W."/>
            <person name="Higgins S."/>
            <person name="Loffler F."/>
        </authorList>
    </citation>
    <scope>NUCLEOTIDE SEQUENCE</scope>
</reference>
<dbReference type="GO" id="GO:0032259">
    <property type="term" value="P:methylation"/>
    <property type="evidence" value="ECO:0007669"/>
    <property type="project" value="UniProtKB-KW"/>
</dbReference>
<dbReference type="GO" id="GO:0008757">
    <property type="term" value="F:S-adenosylmethionine-dependent methyltransferase activity"/>
    <property type="evidence" value="ECO:0007669"/>
    <property type="project" value="InterPro"/>
</dbReference>
<accession>A0A645IBW3</accession>
<dbReference type="EMBL" id="VSSQ01111130">
    <property type="protein sequence ID" value="MPN48630.1"/>
    <property type="molecule type" value="Genomic_DNA"/>
</dbReference>
<dbReference type="InterPro" id="IPR029063">
    <property type="entry name" value="SAM-dependent_MTases_sf"/>
</dbReference>
<dbReference type="InterPro" id="IPR013216">
    <property type="entry name" value="Methyltransf_11"/>
</dbReference>
<feature type="domain" description="Methyltransferase type 11" evidence="1">
    <location>
        <begin position="7"/>
        <end position="85"/>
    </location>
</feature>